<feature type="domain" description="Rieske" evidence="7">
    <location>
        <begin position="15"/>
        <end position="109"/>
    </location>
</feature>
<keyword evidence="9" id="KW-1185">Reference proteome</keyword>
<keyword evidence="2" id="KW-0479">Metal-binding</keyword>
<evidence type="ECO:0000259" key="7">
    <source>
        <dbReference type="PROSITE" id="PS51296"/>
    </source>
</evidence>
<dbReference type="SUPFAM" id="SSF50022">
    <property type="entry name" value="ISP domain"/>
    <property type="match status" value="1"/>
</dbReference>
<protein>
    <submittedName>
        <fullName evidence="8">Rieske 2Fe-2S domain-containing protein</fullName>
    </submittedName>
</protein>
<organism evidence="8 9">
    <name type="scientific">Leptolyngbya cf. ectocarpi LEGE 11479</name>
    <dbReference type="NCBI Taxonomy" id="1828722"/>
    <lineage>
        <taxon>Bacteria</taxon>
        <taxon>Bacillati</taxon>
        <taxon>Cyanobacteriota</taxon>
        <taxon>Cyanophyceae</taxon>
        <taxon>Leptolyngbyales</taxon>
        <taxon>Leptolyngbyaceae</taxon>
        <taxon>Leptolyngbya group</taxon>
        <taxon>Leptolyngbya</taxon>
    </lineage>
</organism>
<dbReference type="EMBL" id="JADEXP010000354">
    <property type="protein sequence ID" value="MBE9069992.1"/>
    <property type="molecule type" value="Genomic_DNA"/>
</dbReference>
<reference evidence="8" key="1">
    <citation type="submission" date="2020-10" db="EMBL/GenBank/DDBJ databases">
        <authorList>
            <person name="Castelo-Branco R."/>
            <person name="Eusebio N."/>
            <person name="Adriana R."/>
            <person name="Vieira A."/>
            <person name="Brugerolle De Fraissinette N."/>
            <person name="Rezende De Castro R."/>
            <person name="Schneider M.P."/>
            <person name="Vasconcelos V."/>
            <person name="Leao P.N."/>
        </authorList>
    </citation>
    <scope>NUCLEOTIDE SEQUENCE</scope>
    <source>
        <strain evidence="8">LEGE 11479</strain>
    </source>
</reference>
<dbReference type="InterPro" id="IPR017941">
    <property type="entry name" value="Rieske_2Fe-2S"/>
</dbReference>
<evidence type="ECO:0000256" key="1">
    <source>
        <dbReference type="ARBA" id="ARBA00022714"/>
    </source>
</evidence>
<dbReference type="GO" id="GO:0051537">
    <property type="term" value="F:2 iron, 2 sulfur cluster binding"/>
    <property type="evidence" value="ECO:0007669"/>
    <property type="project" value="UniProtKB-KW"/>
</dbReference>
<dbReference type="Proteomes" id="UP000615026">
    <property type="component" value="Unassembled WGS sequence"/>
</dbReference>
<evidence type="ECO:0000256" key="4">
    <source>
        <dbReference type="ARBA" id="ARBA00023014"/>
    </source>
</evidence>
<dbReference type="PANTHER" id="PTHR21496:SF0">
    <property type="entry name" value="RIESKE DOMAIN-CONTAINING PROTEIN"/>
    <property type="match status" value="1"/>
</dbReference>
<dbReference type="RefSeq" id="WP_193995877.1">
    <property type="nucleotide sequence ID" value="NZ_JADEXP010000354.1"/>
</dbReference>
<comment type="similarity">
    <text evidence="6">Belongs to the bacterial ring-hydroxylating dioxygenase ferredoxin component family.</text>
</comment>
<dbReference type="GO" id="GO:0004497">
    <property type="term" value="F:monooxygenase activity"/>
    <property type="evidence" value="ECO:0007669"/>
    <property type="project" value="UniProtKB-ARBA"/>
</dbReference>
<evidence type="ECO:0000256" key="6">
    <source>
        <dbReference type="ARBA" id="ARBA00038001"/>
    </source>
</evidence>
<comment type="cofactor">
    <cofactor evidence="5">
        <name>[2Fe-2S] cluster</name>
        <dbReference type="ChEBI" id="CHEBI:190135"/>
    </cofactor>
</comment>
<dbReference type="AlphaFoldDB" id="A0A928ZYS7"/>
<comment type="caution">
    <text evidence="8">The sequence shown here is derived from an EMBL/GenBank/DDBJ whole genome shotgun (WGS) entry which is preliminary data.</text>
</comment>
<evidence type="ECO:0000313" key="8">
    <source>
        <dbReference type="EMBL" id="MBE9069992.1"/>
    </source>
</evidence>
<evidence type="ECO:0000256" key="2">
    <source>
        <dbReference type="ARBA" id="ARBA00022723"/>
    </source>
</evidence>
<evidence type="ECO:0000313" key="9">
    <source>
        <dbReference type="Proteomes" id="UP000615026"/>
    </source>
</evidence>
<dbReference type="GO" id="GO:0016705">
    <property type="term" value="F:oxidoreductase activity, acting on paired donors, with incorporation or reduction of molecular oxygen"/>
    <property type="evidence" value="ECO:0007669"/>
    <property type="project" value="UniProtKB-ARBA"/>
</dbReference>
<name>A0A928ZYS7_LEPEC</name>
<dbReference type="Pfam" id="PF00355">
    <property type="entry name" value="Rieske"/>
    <property type="match status" value="1"/>
</dbReference>
<evidence type="ECO:0000256" key="5">
    <source>
        <dbReference type="ARBA" id="ARBA00034078"/>
    </source>
</evidence>
<dbReference type="PROSITE" id="PS51296">
    <property type="entry name" value="RIESKE"/>
    <property type="match status" value="1"/>
</dbReference>
<dbReference type="InterPro" id="IPR036922">
    <property type="entry name" value="Rieske_2Fe-2S_sf"/>
</dbReference>
<evidence type="ECO:0000256" key="3">
    <source>
        <dbReference type="ARBA" id="ARBA00023004"/>
    </source>
</evidence>
<dbReference type="Gene3D" id="2.102.10.10">
    <property type="entry name" value="Rieske [2Fe-2S] iron-sulphur domain"/>
    <property type="match status" value="1"/>
</dbReference>
<keyword evidence="3" id="KW-0408">Iron</keyword>
<dbReference type="PANTHER" id="PTHR21496">
    <property type="entry name" value="FERREDOXIN-RELATED"/>
    <property type="match status" value="1"/>
</dbReference>
<keyword evidence="4" id="KW-0411">Iron-sulfur</keyword>
<keyword evidence="1" id="KW-0001">2Fe-2S</keyword>
<proteinExistence type="inferred from homology"/>
<sequence>MLKTHLNNVDGQHLVQVAQVADVQAAGVMVVHAEGHAIALFHHHGKIYAIDNRCPHMGFPLHKGSVKDCVLTCHWHHARFDLTSGGTFDIWADDGRAFPVEVQAGQVWVDLTPREKTKAYQRQRLVDGLEQGLSLVVAKSVIAQLAAHEGPTAAFQTGLDFGVRYRRQGWGTGLTIHTCMMQLMPHLQADDRPRALYHGLSAVARDCAGEPPRFAIQPLPSTPVDFQLLKGWFRQFIEVRDDQGAERCLASAIQAGVEPTQLADMLFSAVTDHRFIDGGHALDFTNKALEALDRVQGENAAGILTSLVRGYAQAERMEESNAWRYPIDLVAILERAFEALPAAIAAGNAQRASQGNRSTNVEQLIPTLLGDNPDAIADSLLNTLHQGCTADDLAGIVAYAAALRIAQFQTNNDFRDWDTAHHTFTFANAVHQGLKRVTSDELLRGVFDAAMAVYLNRFLNVPPARLPNPQKRVETPAKLLDELPEILNRQQQVNAAGNLVGAYLHSGGDPTALLAVLGQLLLREDRDFHTIQNVEAAVQQYQHWQNHEAGIHILVATARYLAAHAPTMRAQGQTYGIAARLHKGDRMYEED</sequence>
<dbReference type="GO" id="GO:0046872">
    <property type="term" value="F:metal ion binding"/>
    <property type="evidence" value="ECO:0007669"/>
    <property type="project" value="UniProtKB-KW"/>
</dbReference>
<accession>A0A928ZYS7</accession>
<gene>
    <name evidence="8" type="ORF">IQ260_25455</name>
</gene>